<dbReference type="RefSeq" id="WP_029162360.1">
    <property type="nucleotide sequence ID" value="NZ_CP009933.1"/>
</dbReference>
<dbReference type="Proteomes" id="UP000033115">
    <property type="component" value="Chromosome"/>
</dbReference>
<dbReference type="STRING" id="1548.CSCA_4926"/>
<evidence type="ECO:0000313" key="2">
    <source>
        <dbReference type="Proteomes" id="UP000033115"/>
    </source>
</evidence>
<dbReference type="HOGENOM" id="CLU_2823578_0_0_9"/>
<accession>A0A0E3GSG9</accession>
<proteinExistence type="predicted"/>
<dbReference type="Gene3D" id="1.10.10.10">
    <property type="entry name" value="Winged helix-like DNA-binding domain superfamily/Winged helix DNA-binding domain"/>
    <property type="match status" value="1"/>
</dbReference>
<dbReference type="InterPro" id="IPR003647">
    <property type="entry name" value="Intron_nuc_1_rpt"/>
</dbReference>
<reference evidence="1 2" key="1">
    <citation type="journal article" date="2015" name="J. Biotechnol.">
        <title>Complete genome sequence of a malodorant-producing acetogen, Clostridium scatologenes ATCC 25775(T).</title>
        <authorList>
            <person name="Zhu Z."/>
            <person name="Guo T."/>
            <person name="Zheng H."/>
            <person name="Song T."/>
            <person name="Ouyang P."/>
            <person name="Xie J."/>
        </authorList>
    </citation>
    <scope>NUCLEOTIDE SEQUENCE [LARGE SCALE GENOMIC DNA]</scope>
    <source>
        <strain evidence="1 2">ATCC 25775</strain>
    </source>
</reference>
<gene>
    <name evidence="1" type="ORF">CSCA_4926</name>
</gene>
<name>A0A0E3GSG9_CLOSL</name>
<organism evidence="1 2">
    <name type="scientific">Clostridium scatologenes</name>
    <dbReference type="NCBI Taxonomy" id="1548"/>
    <lineage>
        <taxon>Bacteria</taxon>
        <taxon>Bacillati</taxon>
        <taxon>Bacillota</taxon>
        <taxon>Clostridia</taxon>
        <taxon>Eubacteriales</taxon>
        <taxon>Clostridiaceae</taxon>
        <taxon>Clostridium</taxon>
    </lineage>
</organism>
<protein>
    <submittedName>
        <fullName evidence="1">Uncharacterized protein</fullName>
    </submittedName>
</protein>
<dbReference type="EMBL" id="CP009933">
    <property type="protein sequence ID" value="AKA72051.1"/>
    <property type="molecule type" value="Genomic_DNA"/>
</dbReference>
<keyword evidence="2" id="KW-1185">Reference proteome</keyword>
<dbReference type="SMART" id="SM00497">
    <property type="entry name" value="IENR1"/>
    <property type="match status" value="1"/>
</dbReference>
<sequence>MSRMPIKVTNAVTGTEWTFSGVMKASRELHIDSRYIDDYCKGKRKFHNNVYIWSFVNEVKGDSKNV</sequence>
<dbReference type="AlphaFoldDB" id="A0A0E3GSG9"/>
<evidence type="ECO:0000313" key="1">
    <source>
        <dbReference type="EMBL" id="AKA72051.1"/>
    </source>
</evidence>
<dbReference type="KEGG" id="csq:CSCA_4926"/>
<dbReference type="InterPro" id="IPR036388">
    <property type="entry name" value="WH-like_DNA-bd_sf"/>
</dbReference>